<dbReference type="AlphaFoldDB" id="A0A2C9VII8"/>
<name>A0A2C9VII8_MANES</name>
<accession>A0A2C9VII8</accession>
<dbReference type="EMBL" id="CM004394">
    <property type="protein sequence ID" value="OAY44647.1"/>
    <property type="molecule type" value="Genomic_DNA"/>
</dbReference>
<protein>
    <submittedName>
        <fullName evidence="1">Uncharacterized protein</fullName>
    </submittedName>
</protein>
<gene>
    <name evidence="1" type="ORF">MANES_08G168400</name>
</gene>
<proteinExistence type="predicted"/>
<sequence>MRKEFQWKKKKTSTVQRKGFCGRIHCRNRNFSILFSTILFPMAASPIPPPSKTNLIYYGKY</sequence>
<evidence type="ECO:0000313" key="1">
    <source>
        <dbReference type="EMBL" id="OAY44647.1"/>
    </source>
</evidence>
<organism evidence="1">
    <name type="scientific">Manihot esculenta</name>
    <name type="common">Cassava</name>
    <name type="synonym">Jatropha manihot</name>
    <dbReference type="NCBI Taxonomy" id="3983"/>
    <lineage>
        <taxon>Eukaryota</taxon>
        <taxon>Viridiplantae</taxon>
        <taxon>Streptophyta</taxon>
        <taxon>Embryophyta</taxon>
        <taxon>Tracheophyta</taxon>
        <taxon>Spermatophyta</taxon>
        <taxon>Magnoliopsida</taxon>
        <taxon>eudicotyledons</taxon>
        <taxon>Gunneridae</taxon>
        <taxon>Pentapetalae</taxon>
        <taxon>rosids</taxon>
        <taxon>fabids</taxon>
        <taxon>Malpighiales</taxon>
        <taxon>Euphorbiaceae</taxon>
        <taxon>Crotonoideae</taxon>
        <taxon>Manihoteae</taxon>
        <taxon>Manihot</taxon>
    </lineage>
</organism>
<reference evidence="1" key="1">
    <citation type="submission" date="2016-02" db="EMBL/GenBank/DDBJ databases">
        <title>WGS assembly of Manihot esculenta.</title>
        <authorList>
            <person name="Bredeson J.V."/>
            <person name="Prochnik S.E."/>
            <person name="Lyons J.B."/>
            <person name="Schmutz J."/>
            <person name="Grimwood J."/>
            <person name="Vrebalov J."/>
            <person name="Bart R.S."/>
            <person name="Amuge T."/>
            <person name="Ferguson M.E."/>
            <person name="Green R."/>
            <person name="Putnam N."/>
            <person name="Stites J."/>
            <person name="Rounsley S."/>
            <person name="Rokhsar D.S."/>
        </authorList>
    </citation>
    <scope>NUCLEOTIDE SEQUENCE [LARGE SCALE GENOMIC DNA]</scope>
    <source>
        <tissue evidence="1">Leaf</tissue>
    </source>
</reference>